<sequence>MLFTTNVQTSLIKPITEVFIYSVKTCSKLISSLMGVNQSVLKMMPPNVSKSDEENTIPHKNDEEFVVVINPNPNPIKLDIDFKKSQKKYSTSLVIEIFKNEIKMLSNKLNALIFSEKHKFITFEIREVRVLNVFKKVDGSDKNKEIISKRIAFLEERIKALELKMFKDKVKELQIILNEMEMSLDSDDVSIESAINIQYKMLEIPKEIEKLKKRITELEQLKEDSASFVIITKLRD</sequence>
<reference evidence="2 3" key="1">
    <citation type="submission" date="2020-06" db="EMBL/GenBank/DDBJ databases">
        <title>The genome sequence of Candidatus Regiella insecticola strain Tut.</title>
        <authorList>
            <person name="Nikoh N."/>
            <person name="Tsuchida T."/>
            <person name="Koga R."/>
            <person name="Oshima K."/>
            <person name="Hattori M."/>
            <person name="Fukatsu T."/>
        </authorList>
    </citation>
    <scope>NUCLEOTIDE SEQUENCE [LARGE SCALE GENOMIC DNA]</scope>
    <source>
        <strain evidence="2 3">Tut</strain>
    </source>
</reference>
<evidence type="ECO:0000313" key="2">
    <source>
        <dbReference type="EMBL" id="GFN45917.1"/>
    </source>
</evidence>
<feature type="coiled-coil region" evidence="1">
    <location>
        <begin position="144"/>
        <end position="221"/>
    </location>
</feature>
<dbReference type="EMBL" id="BLXO01000002">
    <property type="protein sequence ID" value="GFN45917.1"/>
    <property type="molecule type" value="Genomic_DNA"/>
</dbReference>
<evidence type="ECO:0000313" key="3">
    <source>
        <dbReference type="Proteomes" id="UP000504714"/>
    </source>
</evidence>
<organism evidence="2 3">
    <name type="scientific">Candidatus Regiella insecticola</name>
    <dbReference type="NCBI Taxonomy" id="138073"/>
    <lineage>
        <taxon>Bacteria</taxon>
        <taxon>Pseudomonadati</taxon>
        <taxon>Pseudomonadota</taxon>
        <taxon>Gammaproteobacteria</taxon>
        <taxon>Enterobacterales</taxon>
        <taxon>Enterobacteriaceae</taxon>
        <taxon>aphid secondary symbionts</taxon>
        <taxon>Candidatus Regiella</taxon>
    </lineage>
</organism>
<dbReference type="RefSeq" id="WP_176487690.1">
    <property type="nucleotide sequence ID" value="NZ_BLXO01000002.1"/>
</dbReference>
<proteinExistence type="predicted"/>
<evidence type="ECO:0000256" key="1">
    <source>
        <dbReference type="SAM" id="Coils"/>
    </source>
</evidence>
<dbReference type="Proteomes" id="UP000504714">
    <property type="component" value="Unassembled WGS sequence"/>
</dbReference>
<accession>A0A6L2ZM42</accession>
<protein>
    <submittedName>
        <fullName evidence="2">Uncharacterized protein</fullName>
    </submittedName>
</protein>
<comment type="caution">
    <text evidence="2">The sequence shown here is derived from an EMBL/GenBank/DDBJ whole genome shotgun (WGS) entry which is preliminary data.</text>
</comment>
<keyword evidence="1" id="KW-0175">Coiled coil</keyword>
<dbReference type="AlphaFoldDB" id="A0A6L2ZM42"/>
<name>A0A6L2ZM42_9ENTR</name>
<gene>
    <name evidence="2" type="ORF">RINTU1_12920</name>
</gene>